<dbReference type="InterPro" id="IPR007657">
    <property type="entry name" value="Glycosyltransferase_61"/>
</dbReference>
<feature type="coiled-coil region" evidence="1">
    <location>
        <begin position="444"/>
        <end position="505"/>
    </location>
</feature>
<dbReference type="AlphaFoldDB" id="A0A8H5FA01"/>
<dbReference type="PANTHER" id="PTHR20961:SF38">
    <property type="entry name" value="PROTEIN O-LINKED-MANNOSE BETA-1,4-N-ACETYLGLUCOSAMINYLTRANSFERASE 2"/>
    <property type="match status" value="1"/>
</dbReference>
<dbReference type="GO" id="GO:0035269">
    <property type="term" value="P:protein O-linked glycosylation via mannose"/>
    <property type="evidence" value="ECO:0007669"/>
    <property type="project" value="TreeGrafter"/>
</dbReference>
<dbReference type="GO" id="GO:0005783">
    <property type="term" value="C:endoplasmic reticulum"/>
    <property type="evidence" value="ECO:0007669"/>
    <property type="project" value="TreeGrafter"/>
</dbReference>
<reference evidence="2 3" key="1">
    <citation type="journal article" date="2020" name="ISME J.">
        <title>Uncovering the hidden diversity of litter-decomposition mechanisms in mushroom-forming fungi.</title>
        <authorList>
            <person name="Floudas D."/>
            <person name="Bentzer J."/>
            <person name="Ahren D."/>
            <person name="Johansson T."/>
            <person name="Persson P."/>
            <person name="Tunlid A."/>
        </authorList>
    </citation>
    <scope>NUCLEOTIDE SEQUENCE [LARGE SCALE GENOMIC DNA]</scope>
    <source>
        <strain evidence="2 3">CBS 101986</strain>
    </source>
</reference>
<evidence type="ECO:0008006" key="4">
    <source>
        <dbReference type="Google" id="ProtNLM"/>
    </source>
</evidence>
<evidence type="ECO:0000313" key="2">
    <source>
        <dbReference type="EMBL" id="KAF5329231.1"/>
    </source>
</evidence>
<keyword evidence="3" id="KW-1185">Reference proteome</keyword>
<dbReference type="Proteomes" id="UP000567179">
    <property type="component" value="Unassembled WGS sequence"/>
</dbReference>
<accession>A0A8H5FA01</accession>
<organism evidence="2 3">
    <name type="scientific">Psilocybe cf. subviscida</name>
    <dbReference type="NCBI Taxonomy" id="2480587"/>
    <lineage>
        <taxon>Eukaryota</taxon>
        <taxon>Fungi</taxon>
        <taxon>Dikarya</taxon>
        <taxon>Basidiomycota</taxon>
        <taxon>Agaricomycotina</taxon>
        <taxon>Agaricomycetes</taxon>
        <taxon>Agaricomycetidae</taxon>
        <taxon>Agaricales</taxon>
        <taxon>Agaricineae</taxon>
        <taxon>Strophariaceae</taxon>
        <taxon>Psilocybe</taxon>
    </lineage>
</organism>
<dbReference type="PANTHER" id="PTHR20961">
    <property type="entry name" value="GLYCOSYLTRANSFERASE"/>
    <property type="match status" value="1"/>
</dbReference>
<name>A0A8H5FA01_9AGAR</name>
<dbReference type="OrthoDB" id="529273at2759"/>
<keyword evidence="1" id="KW-0175">Coiled coil</keyword>
<evidence type="ECO:0000313" key="3">
    <source>
        <dbReference type="Proteomes" id="UP000567179"/>
    </source>
</evidence>
<dbReference type="GO" id="GO:0097363">
    <property type="term" value="F:protein O-acetylglucosaminyltransferase activity"/>
    <property type="evidence" value="ECO:0007669"/>
    <property type="project" value="TreeGrafter"/>
</dbReference>
<dbReference type="EMBL" id="JAACJJ010000002">
    <property type="protein sequence ID" value="KAF5329231.1"/>
    <property type="molecule type" value="Genomic_DNA"/>
</dbReference>
<comment type="caution">
    <text evidence="2">The sequence shown here is derived from an EMBL/GenBank/DDBJ whole genome shotgun (WGS) entry which is preliminary data.</text>
</comment>
<proteinExistence type="predicted"/>
<gene>
    <name evidence="2" type="ORF">D9619_009311</name>
</gene>
<sequence>MIFRNGLLNRRDALLLLVGASSMHICTLLFAQQPAQSDIFINTHVSHSDLHEPSTLTTTVVEQKTWTETKTLTSVVTATPTPRALSPFDKLPATQLLGHAPGWTLFKNLYMSNGTLFILAEEADRKVFPAMRMMTSTGLTALNTPENIALREPLPENMQFITPKQAGERWTTAENVNRVWTVEGNTLLFNDPSQFLRHYYHFVAELFFGVQAFWHGAFSKPIPVDVLTNPTASVHYSTAHSPAPPIHRAIFAHANADGWRDNPGFDSYFLRAAYPSLVVEHQEDWDDRIRASRNPNGERAWHFPMLLLTDRSASFRGQVCGSETHRTAAEAWEYMRLRGKLHGIHVGAFWAPIREAMWRFTGATEGMENVLSRKDTRQQVHFGTEMEVVGLDPKAPLADPKKVVKVGVDYQRKLQRPKKIVISYITRQSARSRKLIKEDHLALVASLKELVDRKNNEYRDFMAKGNKNPVDKDGKVVEPPLPWELAVLEAEKMSKEAQIQAAARTTIMLGIHGNGLTHLVFMNPNRYSTVIELFFPKGFAHDYQWTARSLGMSHFPLWNDTYHVWPKQPIVDYVDGFQGNSIPVHGPTIVQLIEDRIAEKL</sequence>
<evidence type="ECO:0000256" key="1">
    <source>
        <dbReference type="SAM" id="Coils"/>
    </source>
</evidence>
<protein>
    <recommendedName>
        <fullName evidence="4">Glycosyltransferase family 61 protein</fullName>
    </recommendedName>
</protein>